<dbReference type="AlphaFoldDB" id="A0A8J2PAR5"/>
<protein>
    <submittedName>
        <fullName evidence="2">Uncharacterized protein</fullName>
    </submittedName>
</protein>
<evidence type="ECO:0000313" key="3">
    <source>
        <dbReference type="Proteomes" id="UP000708208"/>
    </source>
</evidence>
<name>A0A8J2PAR5_9HEXA</name>
<evidence type="ECO:0000313" key="2">
    <source>
        <dbReference type="EMBL" id="CAG7815008.1"/>
    </source>
</evidence>
<dbReference type="Proteomes" id="UP000708208">
    <property type="component" value="Unassembled WGS sequence"/>
</dbReference>
<proteinExistence type="predicted"/>
<organism evidence="2 3">
    <name type="scientific">Allacma fusca</name>
    <dbReference type="NCBI Taxonomy" id="39272"/>
    <lineage>
        <taxon>Eukaryota</taxon>
        <taxon>Metazoa</taxon>
        <taxon>Ecdysozoa</taxon>
        <taxon>Arthropoda</taxon>
        <taxon>Hexapoda</taxon>
        <taxon>Collembola</taxon>
        <taxon>Symphypleona</taxon>
        <taxon>Sminthuridae</taxon>
        <taxon>Allacma</taxon>
    </lineage>
</organism>
<accession>A0A8J2PAR5</accession>
<keyword evidence="1" id="KW-0812">Transmembrane</keyword>
<evidence type="ECO:0000256" key="1">
    <source>
        <dbReference type="SAM" id="Phobius"/>
    </source>
</evidence>
<gene>
    <name evidence="2" type="ORF">AFUS01_LOCUS25714</name>
</gene>
<sequence length="80" mass="8881">MGQDWKTGIGDYDFYYNSSQPENDTSSNATDINDNSSHQIEFIRSIVVSIMLGLIILSTIVGVMEKSALVKKDPTPLIQE</sequence>
<keyword evidence="1" id="KW-0472">Membrane</keyword>
<keyword evidence="1" id="KW-1133">Transmembrane helix</keyword>
<keyword evidence="3" id="KW-1185">Reference proteome</keyword>
<reference evidence="2" key="1">
    <citation type="submission" date="2021-06" db="EMBL/GenBank/DDBJ databases">
        <authorList>
            <person name="Hodson N. C."/>
            <person name="Mongue J. A."/>
            <person name="Jaron S. K."/>
        </authorList>
    </citation>
    <scope>NUCLEOTIDE SEQUENCE</scope>
</reference>
<comment type="caution">
    <text evidence="2">The sequence shown here is derived from an EMBL/GenBank/DDBJ whole genome shotgun (WGS) entry which is preliminary data.</text>
</comment>
<dbReference type="EMBL" id="CAJVCH010333394">
    <property type="protein sequence ID" value="CAG7815008.1"/>
    <property type="molecule type" value="Genomic_DNA"/>
</dbReference>
<feature type="transmembrane region" description="Helical" evidence="1">
    <location>
        <begin position="42"/>
        <end position="64"/>
    </location>
</feature>